<evidence type="ECO:0000256" key="6">
    <source>
        <dbReference type="ARBA" id="ARBA00022839"/>
    </source>
</evidence>
<dbReference type="InterPro" id="IPR050534">
    <property type="entry name" value="Coronavir_polyprotein_1ab"/>
</dbReference>
<dbReference type="SUPFAM" id="SSF52540">
    <property type="entry name" value="P-loop containing nucleoside triphosphate hydrolases"/>
    <property type="match status" value="1"/>
</dbReference>
<comment type="subunit">
    <text evidence="11">Heterotrimer of RecB, RecC and RecD. All subunits contribute to DNA-binding.</text>
</comment>
<keyword evidence="7 11" id="KW-0067">ATP-binding</keyword>
<proteinExistence type="inferred from homology"/>
<comment type="function">
    <text evidence="11">A helicase/nuclease that prepares dsDNA breaks (DSB) for recombinational DNA repair. Binds to DSBs and unwinds DNA via a highly rapid and processive ATP-dependent bidirectional helicase activity. Unwinds dsDNA until it encounters a Chi (crossover hotspot instigator) sequence from the 3' direction. Cuts ssDNA a few nucleotides 3' to the Chi site. The properties and activities of the enzyme are changed at Chi. The Chi-altered holoenzyme produces a long 3'-ssDNA overhang and facilitates RecA-binding to the ssDNA for homologous DNA recombination and repair. Holoenzyme degrades any linearized DNA that is unable to undergo homologous recombination. In the holoenzyme this subunit has ssDNA-dependent ATPase and 5'-3' helicase activity. When added to pre-assembled RecBC greatly stimulates nuclease activity and augments holoenzyme processivity. Negatively regulates the RecA-loading ability of RecBCD.</text>
</comment>
<evidence type="ECO:0000256" key="5">
    <source>
        <dbReference type="ARBA" id="ARBA00022806"/>
    </source>
</evidence>
<dbReference type="CDD" id="cd17933">
    <property type="entry name" value="DEXSc_RecD-like"/>
    <property type="match status" value="1"/>
</dbReference>
<comment type="miscellaneous">
    <text evidence="11">In the RecBCD complex, RecB has a slow 3'-5' helicase, an exonuclease activity and loads RecA onto ssDNA, RecD has a fast 5'-3' helicase activity, while RecC stimulates the ATPase and processivity of the RecB helicase and contributes to recognition of the Chi site.</text>
</comment>
<dbReference type="PANTHER" id="PTHR43788">
    <property type="entry name" value="DNA2/NAM7 HELICASE FAMILY MEMBER"/>
    <property type="match status" value="1"/>
</dbReference>
<evidence type="ECO:0000256" key="9">
    <source>
        <dbReference type="ARBA" id="ARBA00023204"/>
    </source>
</evidence>
<protein>
    <recommendedName>
        <fullName evidence="11">RecBCD enzyme subunit RecD</fullName>
        <ecNumber evidence="11">5.6.2.3</ecNumber>
    </recommendedName>
    <alternativeName>
        <fullName evidence="11">DNA 5'-3' helicase subunit RecD</fullName>
    </alternativeName>
    <alternativeName>
        <fullName evidence="11">Exonuclease V subunit RecD</fullName>
        <shortName evidence="11">ExoV subunit RecD</shortName>
    </alternativeName>
    <alternativeName>
        <fullName evidence="11">Helicase/nuclease RecBCD subunit RecD</fullName>
    </alternativeName>
</protein>
<keyword evidence="9 11" id="KW-0234">DNA repair</keyword>
<dbReference type="Pfam" id="PF13538">
    <property type="entry name" value="UvrD_C_2"/>
    <property type="match status" value="1"/>
</dbReference>
<dbReference type="GO" id="GO:0043139">
    <property type="term" value="F:5'-3' DNA helicase activity"/>
    <property type="evidence" value="ECO:0007669"/>
    <property type="project" value="UniProtKB-UniRule"/>
</dbReference>
<dbReference type="Gene3D" id="1.10.10.1020">
    <property type="entry name" value="RecBCD complex, subunit RecD, N-terminal domain"/>
    <property type="match status" value="1"/>
</dbReference>
<evidence type="ECO:0000256" key="10">
    <source>
        <dbReference type="ARBA" id="ARBA00023235"/>
    </source>
</evidence>
<keyword evidence="4 11" id="KW-0378">Hydrolase</keyword>
<dbReference type="AlphaFoldDB" id="A0A3M8S815"/>
<comment type="catalytic activity">
    <reaction evidence="11">
        <text>ATP + H2O = ADP + phosphate + H(+)</text>
        <dbReference type="Rhea" id="RHEA:13065"/>
        <dbReference type="ChEBI" id="CHEBI:15377"/>
        <dbReference type="ChEBI" id="CHEBI:15378"/>
        <dbReference type="ChEBI" id="CHEBI:30616"/>
        <dbReference type="ChEBI" id="CHEBI:43474"/>
        <dbReference type="ChEBI" id="CHEBI:456216"/>
        <dbReference type="EC" id="5.6.2.3"/>
    </reaction>
</comment>
<dbReference type="Gene3D" id="3.40.50.300">
    <property type="entry name" value="P-loop containing nucleotide triphosphate hydrolases"/>
    <property type="match status" value="2"/>
</dbReference>
<dbReference type="InterPro" id="IPR041851">
    <property type="entry name" value="RecD_N_sf"/>
</dbReference>
<dbReference type="GO" id="GO:0009338">
    <property type="term" value="C:exodeoxyribonuclease V complex"/>
    <property type="evidence" value="ECO:0007669"/>
    <property type="project" value="InterPro"/>
</dbReference>
<evidence type="ECO:0000259" key="12">
    <source>
        <dbReference type="Pfam" id="PF13538"/>
    </source>
</evidence>
<evidence type="ECO:0000256" key="1">
    <source>
        <dbReference type="ARBA" id="ARBA00022722"/>
    </source>
</evidence>
<dbReference type="Pfam" id="PF13245">
    <property type="entry name" value="AAA_19"/>
    <property type="match status" value="1"/>
</dbReference>
<keyword evidence="3 11" id="KW-0227">DNA damage</keyword>
<accession>A0A3M8S815</accession>
<dbReference type="GO" id="GO:0017116">
    <property type="term" value="F:single-stranded DNA helicase activity"/>
    <property type="evidence" value="ECO:0007669"/>
    <property type="project" value="TreeGrafter"/>
</dbReference>
<keyword evidence="6 11" id="KW-0269">Exonuclease</keyword>
<keyword evidence="1 11" id="KW-0540">Nuclease</keyword>
<evidence type="ECO:0000256" key="8">
    <source>
        <dbReference type="ARBA" id="ARBA00023125"/>
    </source>
</evidence>
<dbReference type="RefSeq" id="WP_123101279.1">
    <property type="nucleotide sequence ID" value="NZ_CP127527.1"/>
</dbReference>
<feature type="domain" description="UvrD-like helicase C-terminal" evidence="12">
    <location>
        <begin position="502"/>
        <end position="548"/>
    </location>
</feature>
<dbReference type="CDD" id="cd18809">
    <property type="entry name" value="SF1_C_RecD"/>
    <property type="match status" value="1"/>
</dbReference>
<comment type="caution">
    <text evidence="13">The sequence shown here is derived from an EMBL/GenBank/DDBJ whole genome shotgun (WGS) entry which is preliminary data.</text>
</comment>
<evidence type="ECO:0000256" key="3">
    <source>
        <dbReference type="ARBA" id="ARBA00022763"/>
    </source>
</evidence>
<dbReference type="InterPro" id="IPR006344">
    <property type="entry name" value="RecD"/>
</dbReference>
<dbReference type="GO" id="GO:0008854">
    <property type="term" value="F:exodeoxyribonuclease V activity"/>
    <property type="evidence" value="ECO:0007669"/>
    <property type="project" value="InterPro"/>
</dbReference>
<sequence length="577" mass="61548">MSPDGTPDFPLARHFAELLGRLGATAEVQDLAAILMTRVADGHSCLTLEAALLAPEAQASLDGSPVLGAPGDFRPLILDGHRLYLYRFWQYETRLAAALLKRAADLPEVDEERLGAGLLRHFPLPAGDQGMGLGDQRLAAAVAVLRRLAVISGGPGTGKTTTVLGVLALLLEQDPLRPPRIALTAPTGKAATRLADALRAGRQRLDLPPLLAGAIPDEAQTLHRLLGYHPERGFAHDADHPLPMDVVVVDEASMVGLALMEALLRALPAHARLILLGDRDQLASVEAGAVLAEICAAPAGPRPAFAARLSALTGLPVGGAGEGPLADCMVHLRHSYRFAAGGSIGRLARALQQGDAGAALGILEAEAIWQPLPAEQGLASALVEVVRAGWKEYFRALQREVEPARIHAAWERFRLLSALRQGPWGAEVLNAVLDARLARAPRRGGHYHGRPVIIRQNDGALGLFNGDVGLTLAGAGQLRVFFPGREGFRAFAPERLPAHESAWVMTVHQSQGSEFDDILLLLPDADNPVLSRELLYTAVTRARRGVRLWGAEAALRGALARRMARDSGLEARLWSSP</sequence>
<comment type="similarity">
    <text evidence="11">Belongs to the RecD family.</text>
</comment>
<feature type="binding site" evidence="11">
    <location>
        <begin position="153"/>
        <end position="160"/>
    </location>
    <ligand>
        <name>ATP</name>
        <dbReference type="ChEBI" id="CHEBI:30616"/>
    </ligand>
</feature>
<dbReference type="GO" id="GO:0000724">
    <property type="term" value="P:double-strand break repair via homologous recombination"/>
    <property type="evidence" value="ECO:0007669"/>
    <property type="project" value="UniProtKB-UniRule"/>
</dbReference>
<dbReference type="GO" id="GO:0003677">
    <property type="term" value="F:DNA binding"/>
    <property type="evidence" value="ECO:0007669"/>
    <property type="project" value="UniProtKB-UniRule"/>
</dbReference>
<dbReference type="NCBIfam" id="TIGR01447">
    <property type="entry name" value="recD"/>
    <property type="match status" value="1"/>
</dbReference>
<dbReference type="PANTHER" id="PTHR43788:SF6">
    <property type="entry name" value="DNA HELICASE B"/>
    <property type="match status" value="1"/>
</dbReference>
<evidence type="ECO:0000256" key="4">
    <source>
        <dbReference type="ARBA" id="ARBA00022801"/>
    </source>
</evidence>
<dbReference type="InterPro" id="IPR027785">
    <property type="entry name" value="UvrD-like_helicase_C"/>
</dbReference>
<dbReference type="InterPro" id="IPR027417">
    <property type="entry name" value="P-loop_NTPase"/>
</dbReference>
<keyword evidence="8 11" id="KW-0238">DNA-binding</keyword>
<evidence type="ECO:0000313" key="13">
    <source>
        <dbReference type="EMBL" id="RNF76723.1"/>
    </source>
</evidence>
<evidence type="ECO:0000256" key="7">
    <source>
        <dbReference type="ARBA" id="ARBA00022840"/>
    </source>
</evidence>
<name>A0A3M8S815_9PROT</name>
<evidence type="ECO:0000256" key="2">
    <source>
        <dbReference type="ARBA" id="ARBA00022741"/>
    </source>
</evidence>
<dbReference type="GO" id="GO:0016887">
    <property type="term" value="F:ATP hydrolysis activity"/>
    <property type="evidence" value="ECO:0007669"/>
    <property type="project" value="RHEA"/>
</dbReference>
<gene>
    <name evidence="11 13" type="primary">recD</name>
    <name evidence="13" type="ORF">EC580_00650</name>
</gene>
<keyword evidence="5 11" id="KW-0347">Helicase</keyword>
<dbReference type="EMBL" id="RIZI01000061">
    <property type="protein sequence ID" value="RNF76723.1"/>
    <property type="molecule type" value="Genomic_DNA"/>
</dbReference>
<keyword evidence="2 11" id="KW-0547">Nucleotide-binding</keyword>
<organism evidence="13">
    <name type="scientific">Acidithiobacillus sulfuriphilus</name>
    <dbReference type="NCBI Taxonomy" id="1867749"/>
    <lineage>
        <taxon>Bacteria</taxon>
        <taxon>Pseudomonadati</taxon>
        <taxon>Pseudomonadota</taxon>
        <taxon>Acidithiobacillia</taxon>
        <taxon>Acidithiobacillales</taxon>
        <taxon>Acidithiobacillaceae</taxon>
        <taxon>Acidithiobacillus</taxon>
    </lineage>
</organism>
<dbReference type="HAMAP" id="MF_01487">
    <property type="entry name" value="RecD"/>
    <property type="match status" value="1"/>
</dbReference>
<evidence type="ECO:0000256" key="11">
    <source>
        <dbReference type="HAMAP-Rule" id="MF_01487"/>
    </source>
</evidence>
<dbReference type="EC" id="5.6.2.3" evidence="11"/>
<dbReference type="GO" id="GO:0005524">
    <property type="term" value="F:ATP binding"/>
    <property type="evidence" value="ECO:0007669"/>
    <property type="project" value="UniProtKB-UniRule"/>
</dbReference>
<reference evidence="13" key="1">
    <citation type="submission" date="2018-10" db="EMBL/GenBank/DDBJ databases">
        <title>Acidithiobacillus sulfuriphilus sp. nov.: an extremely acidophilic sulfur-oxidizing chemolithotroph isolated from a neutral pH environment.</title>
        <authorList>
            <person name="Falagan C."/>
            <person name="Moya-Beltran A."/>
            <person name="Quatrini R."/>
            <person name="Johnson D.B."/>
        </authorList>
    </citation>
    <scope>NUCLEOTIDE SEQUENCE [LARGE SCALE GENOMIC DNA]</scope>
    <source>
        <strain evidence="13">CJ-2</strain>
    </source>
</reference>
<dbReference type="OrthoDB" id="9803432at2"/>
<keyword evidence="10 11" id="KW-0413">Isomerase</keyword>